<gene>
    <name evidence="1" type="ORF">LCGC14_1975010</name>
</gene>
<dbReference type="AlphaFoldDB" id="A0A0F9I7P3"/>
<evidence type="ECO:0000313" key="1">
    <source>
        <dbReference type="EMBL" id="KKL83417.1"/>
    </source>
</evidence>
<dbReference type="EMBL" id="LAZR01021984">
    <property type="protein sequence ID" value="KKL83417.1"/>
    <property type="molecule type" value="Genomic_DNA"/>
</dbReference>
<reference evidence="1" key="1">
    <citation type="journal article" date="2015" name="Nature">
        <title>Complex archaea that bridge the gap between prokaryotes and eukaryotes.</title>
        <authorList>
            <person name="Spang A."/>
            <person name="Saw J.H."/>
            <person name="Jorgensen S.L."/>
            <person name="Zaremba-Niedzwiedzka K."/>
            <person name="Martijn J."/>
            <person name="Lind A.E."/>
            <person name="van Eijk R."/>
            <person name="Schleper C."/>
            <person name="Guy L."/>
            <person name="Ettema T.J."/>
        </authorList>
    </citation>
    <scope>NUCLEOTIDE SEQUENCE</scope>
</reference>
<sequence>MSETTHTLDSIPPGTVFSTNDGILAVKSEYRYGARQGDQWQCILLASGEYAHFFNGNKEQVEIVEVADLVASNASRSDTIERQVQEITKLTEYSEVLRALVEEAIEGDGEYTLDWFTRAK</sequence>
<accession>A0A0F9I7P3</accession>
<proteinExistence type="predicted"/>
<feature type="non-terminal residue" evidence="1">
    <location>
        <position position="120"/>
    </location>
</feature>
<protein>
    <submittedName>
        <fullName evidence="1">Uncharacterized protein</fullName>
    </submittedName>
</protein>
<organism evidence="1">
    <name type="scientific">marine sediment metagenome</name>
    <dbReference type="NCBI Taxonomy" id="412755"/>
    <lineage>
        <taxon>unclassified sequences</taxon>
        <taxon>metagenomes</taxon>
        <taxon>ecological metagenomes</taxon>
    </lineage>
</organism>
<comment type="caution">
    <text evidence="1">The sequence shown here is derived from an EMBL/GenBank/DDBJ whole genome shotgun (WGS) entry which is preliminary data.</text>
</comment>
<name>A0A0F9I7P3_9ZZZZ</name>